<dbReference type="SMART" id="SM00382">
    <property type="entry name" value="AAA"/>
    <property type="match status" value="1"/>
</dbReference>
<evidence type="ECO:0000256" key="2">
    <source>
        <dbReference type="ARBA" id="ARBA00022741"/>
    </source>
</evidence>
<keyword evidence="3" id="KW-0067">ATP-binding</keyword>
<protein>
    <submittedName>
        <fullName evidence="5">YifB family Mg chelatase-like AAA ATPase</fullName>
    </submittedName>
</protein>
<keyword evidence="6" id="KW-1185">Reference proteome</keyword>
<dbReference type="PRINTS" id="PR01657">
    <property type="entry name" value="MCMFAMILY"/>
</dbReference>
<dbReference type="Proteomes" id="UP000610558">
    <property type="component" value="Unassembled WGS sequence"/>
</dbReference>
<name>A0A927C0H0_9GAMM</name>
<dbReference type="Gene3D" id="3.30.230.10">
    <property type="match status" value="1"/>
</dbReference>
<dbReference type="Pfam" id="PF13335">
    <property type="entry name" value="Mg_chelatase_C"/>
    <property type="match status" value="1"/>
</dbReference>
<dbReference type="Gene3D" id="3.40.50.300">
    <property type="entry name" value="P-loop containing nucleotide triphosphate hydrolases"/>
    <property type="match status" value="1"/>
</dbReference>
<dbReference type="InterPro" id="IPR020568">
    <property type="entry name" value="Ribosomal_Su5_D2-typ_SF"/>
</dbReference>
<dbReference type="RefSeq" id="WP_190762191.1">
    <property type="nucleotide sequence ID" value="NZ_JACXLD010000001.1"/>
</dbReference>
<dbReference type="InterPro" id="IPR014721">
    <property type="entry name" value="Ribsml_uS5_D2-typ_fold_subgr"/>
</dbReference>
<evidence type="ECO:0000313" key="5">
    <source>
        <dbReference type="EMBL" id="MBD2857918.1"/>
    </source>
</evidence>
<dbReference type="InterPro" id="IPR027417">
    <property type="entry name" value="P-loop_NTPase"/>
</dbReference>
<keyword evidence="2" id="KW-0547">Nucleotide-binding</keyword>
<dbReference type="SUPFAM" id="SSF54211">
    <property type="entry name" value="Ribosomal protein S5 domain 2-like"/>
    <property type="match status" value="1"/>
</dbReference>
<evidence type="ECO:0000256" key="1">
    <source>
        <dbReference type="ARBA" id="ARBA00006354"/>
    </source>
</evidence>
<proteinExistence type="inferred from homology"/>
<evidence type="ECO:0000313" key="6">
    <source>
        <dbReference type="Proteomes" id="UP000610558"/>
    </source>
</evidence>
<comment type="caution">
    <text evidence="5">The sequence shown here is derived from an EMBL/GenBank/DDBJ whole genome shotgun (WGS) entry which is preliminary data.</text>
</comment>
<dbReference type="PANTHER" id="PTHR32039:SF7">
    <property type="entry name" value="COMPETENCE PROTEIN COMM"/>
    <property type="match status" value="1"/>
</dbReference>
<feature type="domain" description="MCM C-terminal AAA(+) ATPase" evidence="4">
    <location>
        <begin position="287"/>
        <end position="382"/>
    </location>
</feature>
<comment type="similarity">
    <text evidence="1">Belongs to the Mg-chelatase subunits D/I family. ComM subfamily.</text>
</comment>
<dbReference type="GO" id="GO:0005524">
    <property type="term" value="F:ATP binding"/>
    <property type="evidence" value="ECO:0007669"/>
    <property type="project" value="UniProtKB-KW"/>
</dbReference>
<evidence type="ECO:0000256" key="3">
    <source>
        <dbReference type="ARBA" id="ARBA00022840"/>
    </source>
</evidence>
<dbReference type="Pfam" id="PF13541">
    <property type="entry name" value="ChlI"/>
    <property type="match status" value="1"/>
</dbReference>
<dbReference type="NCBIfam" id="NF007365">
    <property type="entry name" value="PRK09862.1"/>
    <property type="match status" value="1"/>
</dbReference>
<dbReference type="InterPro" id="IPR001208">
    <property type="entry name" value="MCM_dom"/>
</dbReference>
<gene>
    <name evidence="5" type="ORF">IB286_02785</name>
</gene>
<dbReference type="InterPro" id="IPR000523">
    <property type="entry name" value="Mg_chelatse_chII-like_cat_dom"/>
</dbReference>
<reference evidence="5" key="1">
    <citation type="submission" date="2020-09" db="EMBL/GenBank/DDBJ databases">
        <authorList>
            <person name="Yoon J.-W."/>
        </authorList>
    </citation>
    <scope>NUCLEOTIDE SEQUENCE</scope>
    <source>
        <strain evidence="5">KMU-158</strain>
    </source>
</reference>
<dbReference type="PROSITE" id="PS50051">
    <property type="entry name" value="MCM_2"/>
    <property type="match status" value="1"/>
</dbReference>
<dbReference type="NCBIfam" id="TIGR00368">
    <property type="entry name" value="YifB family Mg chelatase-like AAA ATPase"/>
    <property type="match status" value="1"/>
</dbReference>
<dbReference type="EMBL" id="JACXLD010000001">
    <property type="protein sequence ID" value="MBD2857918.1"/>
    <property type="molecule type" value="Genomic_DNA"/>
</dbReference>
<sequence length="495" mass="53725">MSLATTLSRARLGISAPQVTVEVHLSGGLPCFQIVGLPETSVRESKDRVRSALINSGFDFPVSRIVVNLAPADLPKEGGRFDLPIAIGILLASNQLPAKAAEAYEFIGELGLSGELREIDATLPAARYCAEAKRILVLPKANSGMATLVSPESLREADSLLSVVAHLSGQSELPLGRTHPHEIDEHQQATPDLRDVRGQLLARRALEIAAAGGHSLLFCGPPGTGKSMLASRLPSILPPLTESEKMDIATLQSVVGKPIKLQRPFRSPHHTASAAALVGGGSQPRPGEISLAHRGVLFLDELPEFPRRVLEVLREPLESGEVVISRASQQLTFPARFQLITAMNPCPCGYDGDQGISCRCTAAEISRYRNRLSGPLLDRIDLRVTVPRLLPGELQSTPPGESSKSVKARVIKARQIQERRQSDLNAFMPSNAVYRFCELDQASRAWLQQLEQDKHLSSRAQHRLIKTARTIADLTGCADILLTHLQEAALYRGDF</sequence>
<dbReference type="InterPro" id="IPR004482">
    <property type="entry name" value="Mg_chelat-rel"/>
</dbReference>
<dbReference type="SUPFAM" id="SSF52540">
    <property type="entry name" value="P-loop containing nucleoside triphosphate hydrolases"/>
    <property type="match status" value="1"/>
</dbReference>
<evidence type="ECO:0000259" key="4">
    <source>
        <dbReference type="PROSITE" id="PS50051"/>
    </source>
</evidence>
<organism evidence="5 6">
    <name type="scientific">Spongiibacter pelagi</name>
    <dbReference type="NCBI Taxonomy" id="2760804"/>
    <lineage>
        <taxon>Bacteria</taxon>
        <taxon>Pseudomonadati</taxon>
        <taxon>Pseudomonadota</taxon>
        <taxon>Gammaproteobacteria</taxon>
        <taxon>Cellvibrionales</taxon>
        <taxon>Spongiibacteraceae</taxon>
        <taxon>Spongiibacter</taxon>
    </lineage>
</organism>
<dbReference type="GO" id="GO:0003677">
    <property type="term" value="F:DNA binding"/>
    <property type="evidence" value="ECO:0007669"/>
    <property type="project" value="InterPro"/>
</dbReference>
<dbReference type="InterPro" id="IPR003593">
    <property type="entry name" value="AAA+_ATPase"/>
</dbReference>
<dbReference type="InterPro" id="IPR025158">
    <property type="entry name" value="Mg_chelat-rel_C"/>
</dbReference>
<dbReference type="Pfam" id="PF01078">
    <property type="entry name" value="Mg_chelatase"/>
    <property type="match status" value="1"/>
</dbReference>
<dbReference type="InterPro" id="IPR045006">
    <property type="entry name" value="CHLI-like"/>
</dbReference>
<dbReference type="PANTHER" id="PTHR32039">
    <property type="entry name" value="MAGNESIUM-CHELATASE SUBUNIT CHLI"/>
    <property type="match status" value="1"/>
</dbReference>
<dbReference type="AlphaFoldDB" id="A0A927C0H0"/>
<accession>A0A927C0H0</accession>